<comment type="caution">
    <text evidence="4">The sequence shown here is derived from an EMBL/GenBank/DDBJ whole genome shotgun (WGS) entry which is preliminary data.</text>
</comment>
<dbReference type="PROSITE" id="PS50110">
    <property type="entry name" value="RESPONSE_REGULATORY"/>
    <property type="match status" value="1"/>
</dbReference>
<feature type="domain" description="Response regulatory" evidence="2">
    <location>
        <begin position="5"/>
        <end position="116"/>
    </location>
</feature>
<protein>
    <submittedName>
        <fullName evidence="4">LytTR family DNA-binding domain-containing protein</fullName>
    </submittedName>
</protein>
<organism evidence="4 5">
    <name type="scientific">Reichenbachiella ulvae</name>
    <dbReference type="NCBI Taxonomy" id="2980104"/>
    <lineage>
        <taxon>Bacteria</taxon>
        <taxon>Pseudomonadati</taxon>
        <taxon>Bacteroidota</taxon>
        <taxon>Cytophagia</taxon>
        <taxon>Cytophagales</taxon>
        <taxon>Reichenbachiellaceae</taxon>
        <taxon>Reichenbachiella</taxon>
    </lineage>
</organism>
<dbReference type="Gene3D" id="2.40.50.1020">
    <property type="entry name" value="LytTr DNA-binding domain"/>
    <property type="match status" value="1"/>
</dbReference>
<feature type="modified residue" description="4-aspartylphosphate" evidence="1">
    <location>
        <position position="56"/>
    </location>
</feature>
<dbReference type="GO" id="GO:0003677">
    <property type="term" value="F:DNA binding"/>
    <property type="evidence" value="ECO:0007669"/>
    <property type="project" value="UniProtKB-KW"/>
</dbReference>
<dbReference type="InterPro" id="IPR011006">
    <property type="entry name" value="CheY-like_superfamily"/>
</dbReference>
<dbReference type="SMART" id="SM00850">
    <property type="entry name" value="LytTR"/>
    <property type="match status" value="1"/>
</dbReference>
<keyword evidence="4" id="KW-0238">DNA-binding</keyword>
<dbReference type="RefSeq" id="WP_264135852.1">
    <property type="nucleotide sequence ID" value="NZ_JAOYOD010000001.1"/>
</dbReference>
<evidence type="ECO:0000313" key="5">
    <source>
        <dbReference type="Proteomes" id="UP001300692"/>
    </source>
</evidence>
<evidence type="ECO:0000256" key="1">
    <source>
        <dbReference type="PROSITE-ProRule" id="PRU00169"/>
    </source>
</evidence>
<name>A0ABT3CN33_9BACT</name>
<dbReference type="EMBL" id="JAOYOD010000001">
    <property type="protein sequence ID" value="MCV9385056.1"/>
    <property type="molecule type" value="Genomic_DNA"/>
</dbReference>
<dbReference type="PANTHER" id="PTHR37299:SF1">
    <property type="entry name" value="STAGE 0 SPORULATION PROTEIN A HOMOLOG"/>
    <property type="match status" value="1"/>
</dbReference>
<evidence type="ECO:0000259" key="2">
    <source>
        <dbReference type="PROSITE" id="PS50110"/>
    </source>
</evidence>
<proteinExistence type="predicted"/>
<evidence type="ECO:0000313" key="4">
    <source>
        <dbReference type="EMBL" id="MCV9385056.1"/>
    </source>
</evidence>
<dbReference type="SMART" id="SM00448">
    <property type="entry name" value="REC"/>
    <property type="match status" value="1"/>
</dbReference>
<dbReference type="Proteomes" id="UP001300692">
    <property type="component" value="Unassembled WGS sequence"/>
</dbReference>
<dbReference type="InterPro" id="IPR046947">
    <property type="entry name" value="LytR-like"/>
</dbReference>
<dbReference type="InterPro" id="IPR001789">
    <property type="entry name" value="Sig_transdc_resp-reg_receiver"/>
</dbReference>
<keyword evidence="1" id="KW-0597">Phosphoprotein</keyword>
<accession>A0ABT3CN33</accession>
<gene>
    <name evidence="4" type="ORF">N7U62_00195</name>
</gene>
<evidence type="ECO:0000259" key="3">
    <source>
        <dbReference type="PROSITE" id="PS50930"/>
    </source>
</evidence>
<reference evidence="4 5" key="1">
    <citation type="submission" date="2022-10" db="EMBL/GenBank/DDBJ databases">
        <title>Comparative genomics and taxonomic characterization of three novel marine species of genus Reichenbachiella exhibiting antioxidant and polysaccharide degradation activities.</title>
        <authorList>
            <person name="Muhammad N."/>
            <person name="Lee Y.-J."/>
            <person name="Ko J."/>
            <person name="Kim S.-G."/>
        </authorList>
    </citation>
    <scope>NUCLEOTIDE SEQUENCE [LARGE SCALE GENOMIC DNA]</scope>
    <source>
        <strain evidence="4 5">ABR2-5</strain>
    </source>
</reference>
<dbReference type="PANTHER" id="PTHR37299">
    <property type="entry name" value="TRANSCRIPTIONAL REGULATOR-RELATED"/>
    <property type="match status" value="1"/>
</dbReference>
<dbReference type="Pfam" id="PF00072">
    <property type="entry name" value="Response_reg"/>
    <property type="match status" value="1"/>
</dbReference>
<dbReference type="Gene3D" id="3.40.50.2300">
    <property type="match status" value="1"/>
</dbReference>
<dbReference type="SUPFAM" id="SSF52172">
    <property type="entry name" value="CheY-like"/>
    <property type="match status" value="1"/>
</dbReference>
<keyword evidence="5" id="KW-1185">Reference proteome</keyword>
<dbReference type="InterPro" id="IPR007492">
    <property type="entry name" value="LytTR_DNA-bd_dom"/>
</dbReference>
<dbReference type="Pfam" id="PF04397">
    <property type="entry name" value="LytTR"/>
    <property type="match status" value="1"/>
</dbReference>
<feature type="domain" description="HTH LytTR-type" evidence="3">
    <location>
        <begin position="153"/>
        <end position="237"/>
    </location>
</feature>
<sequence>MNKIHCVIIDDEPLARTCIMDYVSQVDFLNPVGSGSHPLELTQILEREKVDLVFLDIQMPVMNGIEYLKMTKEPPMVVLTTAYPSYALEGFELDVLDYLVKPITFNRFFKAASKVKEYHELKIRGSMETPLEVEQPDYFFIKCDYRFDKIFFDDILYVEGMQNYVTIHTVQGKFVTLLNMKGIEEKLNFPAFMRVHKSFIAALPKVQCVENNQLIIGSARIPISRNYREAVMQAVLGERLWKK</sequence>
<dbReference type="PROSITE" id="PS50930">
    <property type="entry name" value="HTH_LYTTR"/>
    <property type="match status" value="1"/>
</dbReference>